<proteinExistence type="predicted"/>
<dbReference type="AlphaFoldDB" id="A0A101GZJ6"/>
<sequence length="131" mass="14686">MTGLHSRPTTFWLLSCACERASPLRANSRSPLQNHLRLSSRSVPVRDLAPRNRCTLKIKGPLIAAKSRERAFRRVRSAHEKRERPSRPVSLVFGQDQNQELDPGLNHEDDFESGMTLIIALSDRGLASSGE</sequence>
<dbReference type="PROSITE" id="PS51257">
    <property type="entry name" value="PROKAR_LIPOPROTEIN"/>
    <property type="match status" value="1"/>
</dbReference>
<accession>A0A101GZJ6</accession>
<name>A0A101GZJ6_9BACT</name>
<organism evidence="2 3">
    <name type="scientific">Mesotoga infera</name>
    <dbReference type="NCBI Taxonomy" id="1236046"/>
    <lineage>
        <taxon>Bacteria</taxon>
        <taxon>Thermotogati</taxon>
        <taxon>Thermotogota</taxon>
        <taxon>Thermotogae</taxon>
        <taxon>Kosmotogales</taxon>
        <taxon>Kosmotogaceae</taxon>
        <taxon>Mesotoga</taxon>
    </lineage>
</organism>
<dbReference type="Proteomes" id="UP000054260">
    <property type="component" value="Unassembled WGS sequence"/>
</dbReference>
<evidence type="ECO:0000313" key="3">
    <source>
        <dbReference type="Proteomes" id="UP000054260"/>
    </source>
</evidence>
<feature type="compositionally biased region" description="Basic and acidic residues" evidence="1">
    <location>
        <begin position="76"/>
        <end position="86"/>
    </location>
</feature>
<reference evidence="3" key="1">
    <citation type="journal article" date="2015" name="MBio">
        <title>Genome-Resolved Metagenomic Analysis Reveals Roles for Candidate Phyla and Other Microbial Community Members in Biogeochemical Transformations in Oil Reservoirs.</title>
        <authorList>
            <person name="Hu P."/>
            <person name="Tom L."/>
            <person name="Singh A."/>
            <person name="Thomas B.C."/>
            <person name="Baker B.J."/>
            <person name="Piceno Y.M."/>
            <person name="Andersen G.L."/>
            <person name="Banfield J.F."/>
        </authorList>
    </citation>
    <scope>NUCLEOTIDE SEQUENCE [LARGE SCALE GENOMIC DNA]</scope>
</reference>
<comment type="caution">
    <text evidence="2">The sequence shown here is derived from an EMBL/GenBank/DDBJ whole genome shotgun (WGS) entry which is preliminary data.</text>
</comment>
<evidence type="ECO:0000313" key="2">
    <source>
        <dbReference type="EMBL" id="KUK67005.1"/>
    </source>
</evidence>
<dbReference type="EMBL" id="LGGH01000140">
    <property type="protein sequence ID" value="KUK67005.1"/>
    <property type="molecule type" value="Genomic_DNA"/>
</dbReference>
<feature type="region of interest" description="Disordered" evidence="1">
    <location>
        <begin position="76"/>
        <end position="99"/>
    </location>
</feature>
<gene>
    <name evidence="2" type="ORF">XD86_0937</name>
</gene>
<protein>
    <submittedName>
        <fullName evidence="2">Uncharacterized protein</fullName>
    </submittedName>
</protein>
<evidence type="ECO:0000256" key="1">
    <source>
        <dbReference type="SAM" id="MobiDB-lite"/>
    </source>
</evidence>